<dbReference type="PANTHER" id="PTHR12639">
    <property type="entry name" value="VITAMIN K-DEPENDENT GAMMA-CARBOXYLASE"/>
    <property type="match status" value="1"/>
</dbReference>
<evidence type="ECO:0000256" key="7">
    <source>
        <dbReference type="SAM" id="Phobius"/>
    </source>
</evidence>
<dbReference type="InterPro" id="IPR053934">
    <property type="entry name" value="HTTM_dom"/>
</dbReference>
<evidence type="ECO:0000313" key="10">
    <source>
        <dbReference type="Proteomes" id="UP000009236"/>
    </source>
</evidence>
<feature type="transmembrane region" description="Helical" evidence="7">
    <location>
        <begin position="183"/>
        <end position="205"/>
    </location>
</feature>
<dbReference type="EMBL" id="CP002810">
    <property type="protein sequence ID" value="AEG42903.1"/>
    <property type="molecule type" value="Genomic_DNA"/>
</dbReference>
<evidence type="ECO:0000313" key="9">
    <source>
        <dbReference type="EMBL" id="AEG42903.1"/>
    </source>
</evidence>
<evidence type="ECO:0000256" key="1">
    <source>
        <dbReference type="ARBA" id="ARBA00004127"/>
    </source>
</evidence>
<feature type="transmembrane region" description="Helical" evidence="7">
    <location>
        <begin position="233"/>
        <end position="250"/>
    </location>
</feature>
<organism evidence="10">
    <name type="scientific">Isoptericola variabilis (strain 225)</name>
    <dbReference type="NCBI Taxonomy" id="743718"/>
    <lineage>
        <taxon>Bacteria</taxon>
        <taxon>Bacillati</taxon>
        <taxon>Actinomycetota</taxon>
        <taxon>Actinomycetes</taxon>
        <taxon>Micrococcales</taxon>
        <taxon>Promicromonosporaceae</taxon>
        <taxon>Isoptericola</taxon>
    </lineage>
</organism>
<feature type="domain" description="HTTM-like" evidence="8">
    <location>
        <begin position="5"/>
        <end position="253"/>
    </location>
</feature>
<dbReference type="HOGENOM" id="CLU_1029653_0_0_11"/>
<evidence type="ECO:0000256" key="2">
    <source>
        <dbReference type="ARBA" id="ARBA00022692"/>
    </source>
</evidence>
<keyword evidence="10" id="KW-1185">Reference proteome</keyword>
<feature type="transmembrane region" description="Helical" evidence="7">
    <location>
        <begin position="101"/>
        <end position="119"/>
    </location>
</feature>
<dbReference type="GO" id="GO:0019842">
    <property type="term" value="F:vitamin binding"/>
    <property type="evidence" value="ECO:0007669"/>
    <property type="project" value="TreeGrafter"/>
</dbReference>
<dbReference type="PANTHER" id="PTHR12639:SF7">
    <property type="entry name" value="HTTM DOMAIN-CONTAINING PROTEIN"/>
    <property type="match status" value="1"/>
</dbReference>
<feature type="transmembrane region" description="Helical" evidence="7">
    <location>
        <begin position="140"/>
        <end position="163"/>
    </location>
</feature>
<dbReference type="Proteomes" id="UP000009236">
    <property type="component" value="Chromosome"/>
</dbReference>
<evidence type="ECO:0000256" key="4">
    <source>
        <dbReference type="ARBA" id="ARBA00023136"/>
    </source>
</evidence>
<feature type="transmembrane region" description="Helical" evidence="7">
    <location>
        <begin position="210"/>
        <end position="227"/>
    </location>
</feature>
<dbReference type="SMART" id="SM00752">
    <property type="entry name" value="HTTM"/>
    <property type="match status" value="1"/>
</dbReference>
<sequence>MPLTQWRVDGRPVAGARMMLAVALAVTVVESSAYLSRIADGRMRYPVLDWLPAPTTDAVLVYLALGLVAALLLLAGVLAGWAAGLGSALGAWALLWDQQTYSSHLVLCTLLLLYLAFARSGTRWSLSARLRPREDPTVPWWPQLLMLTQVSVVYLFTAVAKINPVFLSGEPLDGWTWLPGPPWVFQAMALATVAVELFLAVALWVPRLRVLAVLAGVALHAGIVGGLDHLNVVLFAFALTTTSTYGLFLTRPDVPLPRRAPERVPARLPA</sequence>
<dbReference type="eggNOG" id="ENOG5032WCN">
    <property type="taxonomic scope" value="Bacteria"/>
</dbReference>
<comment type="subcellular location">
    <subcellularLocation>
        <location evidence="1">Endomembrane system</location>
        <topology evidence="1">Multi-pass membrane protein</topology>
    </subcellularLocation>
</comment>
<dbReference type="GO" id="GO:0008488">
    <property type="term" value="F:gamma-glutamyl carboxylase activity"/>
    <property type="evidence" value="ECO:0007669"/>
    <property type="project" value="InterPro"/>
</dbReference>
<gene>
    <name evidence="9" type="ordered locus">Isova_0089</name>
</gene>
<dbReference type="STRING" id="743718.Isova_0089"/>
<accession>F6FQT8</accession>
<feature type="transmembrane region" description="Helical" evidence="7">
    <location>
        <begin position="59"/>
        <end position="81"/>
    </location>
</feature>
<dbReference type="RefSeq" id="WP_013837298.1">
    <property type="nucleotide sequence ID" value="NC_015588.1"/>
</dbReference>
<proteinExistence type="predicted"/>
<protein>
    <submittedName>
        <fullName evidence="9">HTTM domain protein</fullName>
    </submittedName>
</protein>
<name>F6FQT8_ISOV2</name>
<dbReference type="InterPro" id="IPR011020">
    <property type="entry name" value="HTTM-like"/>
</dbReference>
<keyword evidence="5" id="KW-1015">Disulfide bond</keyword>
<dbReference type="InterPro" id="IPR007782">
    <property type="entry name" value="VKG_COase"/>
</dbReference>
<keyword evidence="4 7" id="KW-0472">Membrane</keyword>
<keyword evidence="6" id="KW-0456">Lyase</keyword>
<reference evidence="9 10" key="1">
    <citation type="submission" date="2011-05" db="EMBL/GenBank/DDBJ databases">
        <title>Complete sequence of Isoptericola variabilis 225.</title>
        <authorList>
            <consortium name="US DOE Joint Genome Institute"/>
            <person name="Lucas S."/>
            <person name="Han J."/>
            <person name="Lapidus A."/>
            <person name="Cheng J.-F."/>
            <person name="Goodwin L."/>
            <person name="Pitluck S."/>
            <person name="Peters L."/>
            <person name="Mikhailova N."/>
            <person name="Zeytun A."/>
            <person name="Han C."/>
            <person name="Tapia R."/>
            <person name="Land M."/>
            <person name="Hauser L."/>
            <person name="Kyrpides N."/>
            <person name="Ivanova N."/>
            <person name="Pagani I."/>
            <person name="Siebers A."/>
            <person name="Allgaier M."/>
            <person name="Thelen M."/>
            <person name="Hugenholtz P."/>
            <person name="Gladden J."/>
            <person name="Woyke T."/>
        </authorList>
    </citation>
    <scope>NUCLEOTIDE SEQUENCE [LARGE SCALE GENOMIC DNA]</scope>
    <source>
        <strain evidence="10">225</strain>
    </source>
</reference>
<evidence type="ECO:0000256" key="6">
    <source>
        <dbReference type="ARBA" id="ARBA00023239"/>
    </source>
</evidence>
<dbReference type="Pfam" id="PF05090">
    <property type="entry name" value="HTTM"/>
    <property type="match status" value="1"/>
</dbReference>
<keyword evidence="3 7" id="KW-1133">Transmembrane helix</keyword>
<dbReference type="AlphaFoldDB" id="F6FQT8"/>
<evidence type="ECO:0000256" key="5">
    <source>
        <dbReference type="ARBA" id="ARBA00023157"/>
    </source>
</evidence>
<feature type="transmembrane region" description="Helical" evidence="7">
    <location>
        <begin position="20"/>
        <end position="39"/>
    </location>
</feature>
<keyword evidence="2 7" id="KW-0812">Transmembrane</keyword>
<dbReference type="GO" id="GO:0012505">
    <property type="term" value="C:endomembrane system"/>
    <property type="evidence" value="ECO:0007669"/>
    <property type="project" value="UniProtKB-SubCell"/>
</dbReference>
<evidence type="ECO:0000259" key="8">
    <source>
        <dbReference type="SMART" id="SM00752"/>
    </source>
</evidence>
<evidence type="ECO:0000256" key="3">
    <source>
        <dbReference type="ARBA" id="ARBA00022989"/>
    </source>
</evidence>
<dbReference type="KEGG" id="iva:Isova_0089"/>